<accession>A0A7H8RD69</accession>
<dbReference type="EMBL" id="CP055903">
    <property type="protein sequence ID" value="QKX63671.1"/>
    <property type="molecule type" value="Genomic_DNA"/>
</dbReference>
<comment type="catalytic activity">
    <reaction evidence="1 11">
        <text>Hydrolysis of terminal, non-reducing alpha-D-galactose residues in alpha-D-galactosides, including galactose oligosaccharides, galactomannans and galactolipids.</text>
        <dbReference type="EC" id="3.2.1.22"/>
    </reaction>
</comment>
<evidence type="ECO:0000256" key="4">
    <source>
        <dbReference type="ARBA" id="ARBA00009743"/>
    </source>
</evidence>
<protein>
    <recommendedName>
        <fullName evidence="11">Alpha-galactosidase</fullName>
        <ecNumber evidence="11">3.2.1.22</ecNumber>
    </recommendedName>
    <alternativeName>
        <fullName evidence="11">Melibiase</fullName>
    </alternativeName>
</protein>
<sequence length="440" mass="48103">MINSISVAAALLLSFQGASAIERPNNVGRLPALGWNSWNAFGCDIDETKIMTAANELVSSGLNKLGYEYVNLDDCWAVKDHRDATTGRIIPDPDKFPDGIDGTAQKIHDLGLKIGIYSSAGTETCAGYPASIGNEAIDAQSFAEWGIDYLKYDNCYVPSKWSDYSFCVADSDFPNVNPNGTCPGLDNQAPSGYDWSQSNTTKRYNVMRDALAAVEDQRVILYSLCEWGYADVVSWGNQTASSWRMSGDINATWERITAIANLNAHELEFVDFWGHSDPDMLEVGNGNLTIEENRAHFALWAIMKSPLIIGTALDSLPETHLDILKNSDLIAFNQDPTYGKPAVPYKAGYSNGTYDPEHPPEFWSGSTSYGWDLVLLFNSENATAARSAVWSEIPQLSGGNSSSYQVQNIWSGDDLGCVTNQYTADLEAHDVAVLKITGSC</sequence>
<evidence type="ECO:0000256" key="2">
    <source>
        <dbReference type="ARBA" id="ARBA00003969"/>
    </source>
</evidence>
<dbReference type="KEGG" id="trg:TRUGW13939_10842"/>
<dbReference type="OrthoDB" id="5795902at2759"/>
<keyword evidence="8 11" id="KW-1015">Disulfide bond</keyword>
<feature type="domain" description="Alpha galactosidase C-terminal" evidence="13">
    <location>
        <begin position="358"/>
        <end position="436"/>
    </location>
</feature>
<evidence type="ECO:0000256" key="10">
    <source>
        <dbReference type="ARBA" id="ARBA00023295"/>
    </source>
</evidence>
<dbReference type="PRINTS" id="PR00740">
    <property type="entry name" value="GLHYDRLASE27"/>
</dbReference>
<dbReference type="PANTHER" id="PTHR11452">
    <property type="entry name" value="ALPHA-GALACTOSIDASE/ALPHA-N-ACETYLGALACTOSAMINIDASE"/>
    <property type="match status" value="1"/>
</dbReference>
<evidence type="ECO:0000256" key="1">
    <source>
        <dbReference type="ARBA" id="ARBA00001255"/>
    </source>
</evidence>
<evidence type="ECO:0000256" key="12">
    <source>
        <dbReference type="SAM" id="SignalP"/>
    </source>
</evidence>
<dbReference type="SUPFAM" id="SSF51445">
    <property type="entry name" value="(Trans)glycosidases"/>
    <property type="match status" value="1"/>
</dbReference>
<dbReference type="AlphaFoldDB" id="A0A7H8RD69"/>
<evidence type="ECO:0000313" key="14">
    <source>
        <dbReference type="EMBL" id="QKX63671.1"/>
    </source>
</evidence>
<evidence type="ECO:0000256" key="7">
    <source>
        <dbReference type="ARBA" id="ARBA00022801"/>
    </source>
</evidence>
<dbReference type="InterPro" id="IPR017853">
    <property type="entry name" value="GH"/>
</dbReference>
<feature type="chain" id="PRO_5028848761" description="Alpha-galactosidase" evidence="12">
    <location>
        <begin position="21"/>
        <end position="440"/>
    </location>
</feature>
<organism evidence="14 15">
    <name type="scientific">Talaromyces rugulosus</name>
    <name type="common">Penicillium rugulosum</name>
    <dbReference type="NCBI Taxonomy" id="121627"/>
    <lineage>
        <taxon>Eukaryota</taxon>
        <taxon>Fungi</taxon>
        <taxon>Dikarya</taxon>
        <taxon>Ascomycota</taxon>
        <taxon>Pezizomycotina</taxon>
        <taxon>Eurotiomycetes</taxon>
        <taxon>Eurotiomycetidae</taxon>
        <taxon>Eurotiales</taxon>
        <taxon>Trichocomaceae</taxon>
        <taxon>Talaromyces</taxon>
        <taxon>Talaromyces sect. Islandici</taxon>
    </lineage>
</organism>
<name>A0A7H8RD69_TALRU</name>
<keyword evidence="5" id="KW-0964">Secreted</keyword>
<dbReference type="Pfam" id="PF17801">
    <property type="entry name" value="Melibiase_C"/>
    <property type="match status" value="1"/>
</dbReference>
<dbReference type="InterPro" id="IPR013785">
    <property type="entry name" value="Aldolase_TIM"/>
</dbReference>
<reference evidence="15" key="1">
    <citation type="submission" date="2020-06" db="EMBL/GenBank/DDBJ databases">
        <title>A chromosome-scale genome assembly of Talaromyces rugulosus W13939.</title>
        <authorList>
            <person name="Wang B."/>
            <person name="Guo L."/>
            <person name="Ye K."/>
            <person name="Wang L."/>
        </authorList>
    </citation>
    <scope>NUCLEOTIDE SEQUENCE [LARGE SCALE GENOMIC DNA]</scope>
    <source>
        <strain evidence="15">W13939</strain>
    </source>
</reference>
<dbReference type="GO" id="GO:0005576">
    <property type="term" value="C:extracellular region"/>
    <property type="evidence" value="ECO:0007669"/>
    <property type="project" value="UniProtKB-SubCell"/>
</dbReference>
<comment type="similarity">
    <text evidence="4 11">Belongs to the glycosyl hydrolase 27 family.</text>
</comment>
<gene>
    <name evidence="14" type="ORF">TRUGW13939_10842</name>
</gene>
<comment type="function">
    <text evidence="2">Hydrolyzes a variety of simple alpha-D-galactoside as well as more complex molecules such as oligosaccharides and polysaccharides.</text>
</comment>
<dbReference type="PROSITE" id="PS00512">
    <property type="entry name" value="ALPHA_GALACTOSIDASE"/>
    <property type="match status" value="1"/>
</dbReference>
<keyword evidence="15" id="KW-1185">Reference proteome</keyword>
<dbReference type="Gene3D" id="2.60.40.1180">
    <property type="entry name" value="Golgi alpha-mannosidase II"/>
    <property type="match status" value="1"/>
</dbReference>
<evidence type="ECO:0000313" key="15">
    <source>
        <dbReference type="Proteomes" id="UP000509510"/>
    </source>
</evidence>
<dbReference type="CDD" id="cd14792">
    <property type="entry name" value="GH27"/>
    <property type="match status" value="1"/>
</dbReference>
<evidence type="ECO:0000256" key="3">
    <source>
        <dbReference type="ARBA" id="ARBA00004613"/>
    </source>
</evidence>
<dbReference type="GeneID" id="55998321"/>
<keyword evidence="7 11" id="KW-0378">Hydrolase</keyword>
<evidence type="ECO:0000256" key="8">
    <source>
        <dbReference type="ARBA" id="ARBA00023157"/>
    </source>
</evidence>
<dbReference type="SUPFAM" id="SSF51011">
    <property type="entry name" value="Glycosyl hydrolase domain"/>
    <property type="match status" value="1"/>
</dbReference>
<feature type="signal peptide" evidence="12">
    <location>
        <begin position="1"/>
        <end position="20"/>
    </location>
</feature>
<dbReference type="InterPro" id="IPR000111">
    <property type="entry name" value="Glyco_hydro_27/36_CS"/>
</dbReference>
<dbReference type="InterPro" id="IPR013780">
    <property type="entry name" value="Glyco_hydro_b"/>
</dbReference>
<evidence type="ECO:0000256" key="6">
    <source>
        <dbReference type="ARBA" id="ARBA00022729"/>
    </source>
</evidence>
<keyword evidence="9" id="KW-0325">Glycoprotein</keyword>
<dbReference type="PANTHER" id="PTHR11452:SF61">
    <property type="entry name" value="ALPHA-GALACTOSIDASE B-RELATED"/>
    <property type="match status" value="1"/>
</dbReference>
<dbReference type="Gene3D" id="3.20.20.70">
    <property type="entry name" value="Aldolase class I"/>
    <property type="match status" value="1"/>
</dbReference>
<dbReference type="Pfam" id="PF16499">
    <property type="entry name" value="Melibiase_2"/>
    <property type="match status" value="2"/>
</dbReference>
<evidence type="ECO:0000259" key="13">
    <source>
        <dbReference type="Pfam" id="PF17801"/>
    </source>
</evidence>
<keyword evidence="10 11" id="KW-0326">Glycosidase</keyword>
<dbReference type="RefSeq" id="XP_035349845.1">
    <property type="nucleotide sequence ID" value="XM_035493952.1"/>
</dbReference>
<proteinExistence type="inferred from homology"/>
<dbReference type="Proteomes" id="UP000509510">
    <property type="component" value="Chromosome VI"/>
</dbReference>
<dbReference type="GO" id="GO:0004557">
    <property type="term" value="F:alpha-galactosidase activity"/>
    <property type="evidence" value="ECO:0007669"/>
    <property type="project" value="UniProtKB-EC"/>
</dbReference>
<keyword evidence="6 12" id="KW-0732">Signal</keyword>
<evidence type="ECO:0000256" key="5">
    <source>
        <dbReference type="ARBA" id="ARBA00022525"/>
    </source>
</evidence>
<dbReference type="GO" id="GO:0005975">
    <property type="term" value="P:carbohydrate metabolic process"/>
    <property type="evidence" value="ECO:0007669"/>
    <property type="project" value="InterPro"/>
</dbReference>
<evidence type="ECO:0000256" key="11">
    <source>
        <dbReference type="RuleBase" id="RU361168"/>
    </source>
</evidence>
<dbReference type="EC" id="3.2.1.22" evidence="11"/>
<dbReference type="InterPro" id="IPR041233">
    <property type="entry name" value="Melibiase_C"/>
</dbReference>
<evidence type="ECO:0000256" key="9">
    <source>
        <dbReference type="ARBA" id="ARBA00023180"/>
    </source>
</evidence>
<comment type="subcellular location">
    <subcellularLocation>
        <location evidence="3">Secreted</location>
    </subcellularLocation>
</comment>
<dbReference type="InterPro" id="IPR002241">
    <property type="entry name" value="Glyco_hydro_27"/>
</dbReference>